<dbReference type="Proteomes" id="UP001371456">
    <property type="component" value="Unassembled WGS sequence"/>
</dbReference>
<sequence length="66" mass="7561">MNGLQILIFGPFKGLGITVFGTAYLSFTMVWFTKDSRLDLWPMYIILGSFIIQRSSMVSHWLVLTT</sequence>
<keyword evidence="1" id="KW-1133">Transmembrane helix</keyword>
<feature type="transmembrane region" description="Helical" evidence="1">
    <location>
        <begin position="44"/>
        <end position="63"/>
    </location>
</feature>
<keyword evidence="1" id="KW-0472">Membrane</keyword>
<organism evidence="2 3">
    <name type="scientific">Solanum bulbocastanum</name>
    <name type="common">Wild potato</name>
    <dbReference type="NCBI Taxonomy" id="147425"/>
    <lineage>
        <taxon>Eukaryota</taxon>
        <taxon>Viridiplantae</taxon>
        <taxon>Streptophyta</taxon>
        <taxon>Embryophyta</taxon>
        <taxon>Tracheophyta</taxon>
        <taxon>Spermatophyta</taxon>
        <taxon>Magnoliopsida</taxon>
        <taxon>eudicotyledons</taxon>
        <taxon>Gunneridae</taxon>
        <taxon>Pentapetalae</taxon>
        <taxon>asterids</taxon>
        <taxon>lamiids</taxon>
        <taxon>Solanales</taxon>
        <taxon>Solanaceae</taxon>
        <taxon>Solanoideae</taxon>
        <taxon>Solaneae</taxon>
        <taxon>Solanum</taxon>
    </lineage>
</organism>
<reference evidence="2 3" key="1">
    <citation type="submission" date="2024-02" db="EMBL/GenBank/DDBJ databases">
        <title>de novo genome assembly of Solanum bulbocastanum strain 11H21.</title>
        <authorList>
            <person name="Hosaka A.J."/>
        </authorList>
    </citation>
    <scope>NUCLEOTIDE SEQUENCE [LARGE SCALE GENOMIC DNA]</scope>
    <source>
        <tissue evidence="2">Young leaves</tissue>
    </source>
</reference>
<feature type="transmembrane region" description="Helical" evidence="1">
    <location>
        <begin position="6"/>
        <end position="32"/>
    </location>
</feature>
<proteinExistence type="predicted"/>
<protein>
    <submittedName>
        <fullName evidence="2">Uncharacterized protein</fullName>
    </submittedName>
</protein>
<evidence type="ECO:0000256" key="1">
    <source>
        <dbReference type="SAM" id="Phobius"/>
    </source>
</evidence>
<accession>A0AAN8UGQ2</accession>
<keyword evidence="3" id="KW-1185">Reference proteome</keyword>
<dbReference type="EMBL" id="JBANQN010000001">
    <property type="protein sequence ID" value="KAK6805855.1"/>
    <property type="molecule type" value="Genomic_DNA"/>
</dbReference>
<name>A0AAN8UGQ2_SOLBU</name>
<evidence type="ECO:0000313" key="3">
    <source>
        <dbReference type="Proteomes" id="UP001371456"/>
    </source>
</evidence>
<comment type="caution">
    <text evidence="2">The sequence shown here is derived from an EMBL/GenBank/DDBJ whole genome shotgun (WGS) entry which is preliminary data.</text>
</comment>
<dbReference type="AlphaFoldDB" id="A0AAN8UGQ2"/>
<gene>
    <name evidence="2" type="ORF">RDI58_003640</name>
</gene>
<keyword evidence="1" id="KW-0812">Transmembrane</keyword>
<evidence type="ECO:0000313" key="2">
    <source>
        <dbReference type="EMBL" id="KAK6805855.1"/>
    </source>
</evidence>